<dbReference type="Gene3D" id="3.90.1590.10">
    <property type="entry name" value="glutathione-dependent formaldehyde- activating enzyme (gfa)"/>
    <property type="match status" value="1"/>
</dbReference>
<protein>
    <submittedName>
        <fullName evidence="6">GFA family protein</fullName>
    </submittedName>
</protein>
<dbReference type="GO" id="GO:0046872">
    <property type="term" value="F:metal ion binding"/>
    <property type="evidence" value="ECO:0007669"/>
    <property type="project" value="UniProtKB-KW"/>
</dbReference>
<evidence type="ECO:0000313" key="6">
    <source>
        <dbReference type="EMBL" id="PJK28213.1"/>
    </source>
</evidence>
<dbReference type="InterPro" id="IPR011057">
    <property type="entry name" value="Mss4-like_sf"/>
</dbReference>
<dbReference type="PANTHER" id="PTHR33337">
    <property type="entry name" value="GFA DOMAIN-CONTAINING PROTEIN"/>
    <property type="match status" value="1"/>
</dbReference>
<organism evidence="6 7">
    <name type="scientific">Minwuia thermotolerans</name>
    <dbReference type="NCBI Taxonomy" id="2056226"/>
    <lineage>
        <taxon>Bacteria</taxon>
        <taxon>Pseudomonadati</taxon>
        <taxon>Pseudomonadota</taxon>
        <taxon>Alphaproteobacteria</taxon>
        <taxon>Minwuiales</taxon>
        <taxon>Minwuiaceae</taxon>
        <taxon>Minwuia</taxon>
    </lineage>
</organism>
<keyword evidence="2" id="KW-0479">Metal-binding</keyword>
<evidence type="ECO:0000256" key="3">
    <source>
        <dbReference type="ARBA" id="ARBA00022833"/>
    </source>
</evidence>
<gene>
    <name evidence="6" type="ORF">CVT23_17710</name>
</gene>
<dbReference type="Pfam" id="PF04828">
    <property type="entry name" value="GFA"/>
    <property type="match status" value="1"/>
</dbReference>
<evidence type="ECO:0000256" key="2">
    <source>
        <dbReference type="ARBA" id="ARBA00022723"/>
    </source>
</evidence>
<evidence type="ECO:0000259" key="5">
    <source>
        <dbReference type="PROSITE" id="PS51891"/>
    </source>
</evidence>
<dbReference type="PROSITE" id="PS51891">
    <property type="entry name" value="CENP_V_GFA"/>
    <property type="match status" value="1"/>
</dbReference>
<evidence type="ECO:0000256" key="4">
    <source>
        <dbReference type="ARBA" id="ARBA00023239"/>
    </source>
</evidence>
<dbReference type="OrthoDB" id="9807246at2"/>
<feature type="domain" description="CENP-V/GFA" evidence="5">
    <location>
        <begin position="4"/>
        <end position="117"/>
    </location>
</feature>
<comment type="similarity">
    <text evidence="1">Belongs to the Gfa family.</text>
</comment>
<keyword evidence="7" id="KW-1185">Reference proteome</keyword>
<accession>A0A2M9FXN0</accession>
<keyword evidence="4" id="KW-0456">Lyase</keyword>
<keyword evidence="3" id="KW-0862">Zinc</keyword>
<reference evidence="6 7" key="1">
    <citation type="submission" date="2017-11" db="EMBL/GenBank/DDBJ databases">
        <title>Draft genome sequence of Rhizobiales bacterium SY3-13.</title>
        <authorList>
            <person name="Sun C."/>
        </authorList>
    </citation>
    <scope>NUCLEOTIDE SEQUENCE [LARGE SCALE GENOMIC DNA]</scope>
    <source>
        <strain evidence="6 7">SY3-13</strain>
    </source>
</reference>
<comment type="caution">
    <text evidence="6">The sequence shown here is derived from an EMBL/GenBank/DDBJ whole genome shotgun (WGS) entry which is preliminary data.</text>
</comment>
<dbReference type="GO" id="GO:0016846">
    <property type="term" value="F:carbon-sulfur lyase activity"/>
    <property type="evidence" value="ECO:0007669"/>
    <property type="project" value="InterPro"/>
</dbReference>
<dbReference type="InterPro" id="IPR006913">
    <property type="entry name" value="CENP-V/GFA"/>
</dbReference>
<dbReference type="AlphaFoldDB" id="A0A2M9FXN0"/>
<sequence length="134" mass="14718">MKVLEGGCLCGAVRYRLFAAPSAVFYCHCRMCQKHAGGPFLAFLTLAADAVQWAGEPAVWRSSDIAVRAHCGACGTPLYWQGDDLKDEFDIALATLDEPDAFPPREHLWTESARAWPVIEDGLPRHARERDGSG</sequence>
<dbReference type="SUPFAM" id="SSF51316">
    <property type="entry name" value="Mss4-like"/>
    <property type="match status" value="1"/>
</dbReference>
<proteinExistence type="inferred from homology"/>
<evidence type="ECO:0000256" key="1">
    <source>
        <dbReference type="ARBA" id="ARBA00005495"/>
    </source>
</evidence>
<dbReference type="Proteomes" id="UP000229498">
    <property type="component" value="Unassembled WGS sequence"/>
</dbReference>
<dbReference type="EMBL" id="PHIG01000047">
    <property type="protein sequence ID" value="PJK28213.1"/>
    <property type="molecule type" value="Genomic_DNA"/>
</dbReference>
<dbReference type="PANTHER" id="PTHR33337:SF40">
    <property type="entry name" value="CENP-V_GFA DOMAIN-CONTAINING PROTEIN-RELATED"/>
    <property type="match status" value="1"/>
</dbReference>
<name>A0A2M9FXN0_9PROT</name>
<dbReference type="RefSeq" id="WP_109794660.1">
    <property type="nucleotide sequence ID" value="NZ_PHIG01000047.1"/>
</dbReference>
<evidence type="ECO:0000313" key="7">
    <source>
        <dbReference type="Proteomes" id="UP000229498"/>
    </source>
</evidence>